<comment type="caution">
    <text evidence="1">The sequence shown here is derived from an EMBL/GenBank/DDBJ whole genome shotgun (WGS) entry which is preliminary data.</text>
</comment>
<dbReference type="Proteomes" id="UP000055048">
    <property type="component" value="Unassembled WGS sequence"/>
</dbReference>
<accession>A0A0V0TVT3</accession>
<protein>
    <submittedName>
        <fullName evidence="1">Uncharacterized protein</fullName>
    </submittedName>
</protein>
<reference evidence="1 2" key="1">
    <citation type="submission" date="2015-01" db="EMBL/GenBank/DDBJ databases">
        <title>Evolution of Trichinella species and genotypes.</title>
        <authorList>
            <person name="Korhonen P.K."/>
            <person name="Edoardo P."/>
            <person name="Giuseppe L.R."/>
            <person name="Gasser R.B."/>
        </authorList>
    </citation>
    <scope>NUCLEOTIDE SEQUENCE [LARGE SCALE GENOMIC DNA]</scope>
    <source>
        <strain evidence="1">ISS417</strain>
    </source>
</reference>
<keyword evidence="2" id="KW-1185">Reference proteome</keyword>
<proteinExistence type="predicted"/>
<dbReference type="OrthoDB" id="10287375at2759"/>
<evidence type="ECO:0000313" key="1">
    <source>
        <dbReference type="EMBL" id="KRX43142.1"/>
    </source>
</evidence>
<gene>
    <name evidence="1" type="ORF">T05_298</name>
</gene>
<organism evidence="1 2">
    <name type="scientific">Trichinella murrelli</name>
    <dbReference type="NCBI Taxonomy" id="144512"/>
    <lineage>
        <taxon>Eukaryota</taxon>
        <taxon>Metazoa</taxon>
        <taxon>Ecdysozoa</taxon>
        <taxon>Nematoda</taxon>
        <taxon>Enoplea</taxon>
        <taxon>Dorylaimia</taxon>
        <taxon>Trichinellida</taxon>
        <taxon>Trichinellidae</taxon>
        <taxon>Trichinella</taxon>
    </lineage>
</organism>
<sequence length="424" mass="48095">MEDHFQYSTQIRRISALPLVGNTGNTNEQTMDNIFGRAISSTPVVVATFSGADGPQRWSGSSLQSFLFRIKSEYNSTSSSSSSSSSFNSSPPEELLNFISNKTNFLEQRPERLQHFASRLHRPVQIQRTVRINCQTANNRQSGKGKHDRRIASFNLLVGDVATSFGPEQVRIHGPTSPAPWSTRSSIQIRQTNGQKRATTVSPFPDRRPDFSNFAISKFPAYRQCAWKAPWPTVEWRRFRNPGPQCSNRRLDIRRRTTTDRENCRAARHREISHDNHEALACALLETARTASLRQCEADDPGSRAICIPTAGNGRENDDCRTNPTHVPHCSKLRRQKRTSPTATNRPLGACKEACGNSTSHQLINEQPNDRPENTLSIRNSTLNHRRFNKRIENTIDVPKRKVHFTHAHTHAQWQPVRCNRLQC</sequence>
<dbReference type="EMBL" id="JYDJ01000126">
    <property type="protein sequence ID" value="KRX43142.1"/>
    <property type="molecule type" value="Genomic_DNA"/>
</dbReference>
<name>A0A0V0TVT3_9BILA</name>
<dbReference type="AlphaFoldDB" id="A0A0V0TVT3"/>
<evidence type="ECO:0000313" key="2">
    <source>
        <dbReference type="Proteomes" id="UP000055048"/>
    </source>
</evidence>